<organism evidence="1 2">
    <name type="scientific">Mycena maculata</name>
    <dbReference type="NCBI Taxonomy" id="230809"/>
    <lineage>
        <taxon>Eukaryota</taxon>
        <taxon>Fungi</taxon>
        <taxon>Dikarya</taxon>
        <taxon>Basidiomycota</taxon>
        <taxon>Agaricomycotina</taxon>
        <taxon>Agaricomycetes</taxon>
        <taxon>Agaricomycetidae</taxon>
        <taxon>Agaricales</taxon>
        <taxon>Marasmiineae</taxon>
        <taxon>Mycenaceae</taxon>
        <taxon>Mycena</taxon>
    </lineage>
</organism>
<name>A0AAD7MXG3_9AGAR</name>
<gene>
    <name evidence="1" type="ORF">DFH07DRAFT_779621</name>
</gene>
<evidence type="ECO:0000313" key="2">
    <source>
        <dbReference type="Proteomes" id="UP001215280"/>
    </source>
</evidence>
<proteinExistence type="predicted"/>
<dbReference type="EMBL" id="JARJLG010000148">
    <property type="protein sequence ID" value="KAJ7736548.1"/>
    <property type="molecule type" value="Genomic_DNA"/>
</dbReference>
<evidence type="ECO:0000313" key="1">
    <source>
        <dbReference type="EMBL" id="KAJ7736548.1"/>
    </source>
</evidence>
<protein>
    <submittedName>
        <fullName evidence="1">Uncharacterized protein</fullName>
    </submittedName>
</protein>
<dbReference type="AlphaFoldDB" id="A0AAD7MXG3"/>
<keyword evidence="2" id="KW-1185">Reference proteome</keyword>
<reference evidence="1" key="1">
    <citation type="submission" date="2023-03" db="EMBL/GenBank/DDBJ databases">
        <title>Massive genome expansion in bonnet fungi (Mycena s.s.) driven by repeated elements and novel gene families across ecological guilds.</title>
        <authorList>
            <consortium name="Lawrence Berkeley National Laboratory"/>
            <person name="Harder C.B."/>
            <person name="Miyauchi S."/>
            <person name="Viragh M."/>
            <person name="Kuo A."/>
            <person name="Thoen E."/>
            <person name="Andreopoulos B."/>
            <person name="Lu D."/>
            <person name="Skrede I."/>
            <person name="Drula E."/>
            <person name="Henrissat B."/>
            <person name="Morin E."/>
            <person name="Kohler A."/>
            <person name="Barry K."/>
            <person name="LaButti K."/>
            <person name="Morin E."/>
            <person name="Salamov A."/>
            <person name="Lipzen A."/>
            <person name="Mereny Z."/>
            <person name="Hegedus B."/>
            <person name="Baldrian P."/>
            <person name="Stursova M."/>
            <person name="Weitz H."/>
            <person name="Taylor A."/>
            <person name="Grigoriev I.V."/>
            <person name="Nagy L.G."/>
            <person name="Martin F."/>
            <person name="Kauserud H."/>
        </authorList>
    </citation>
    <scope>NUCLEOTIDE SEQUENCE</scope>
    <source>
        <strain evidence="1">CBHHK188m</strain>
    </source>
</reference>
<sequence length="177" mass="18920">MYGSNSRDHVMLTNFEKLATEAELRVTGANLGNLGRTLCGPATIVLSSLMAPQVVRPTLPVCIPQELNTKVLEIDEEPMKAAEEIEAEAVTSIDPNNDLYVGLSDDTAVPLQHIIRESLSLNIPTASLSGNEAFCVAADKVVVGDVGDFKAGNDTENIWAYSDNGTPFCNGLLLSDK</sequence>
<dbReference type="Proteomes" id="UP001215280">
    <property type="component" value="Unassembled WGS sequence"/>
</dbReference>
<accession>A0AAD7MXG3</accession>
<comment type="caution">
    <text evidence="1">The sequence shown here is derived from an EMBL/GenBank/DDBJ whole genome shotgun (WGS) entry which is preliminary data.</text>
</comment>